<dbReference type="Gene3D" id="3.90.1200.10">
    <property type="match status" value="1"/>
</dbReference>
<keyword evidence="3" id="KW-1185">Reference proteome</keyword>
<name>A0A9P4UBS0_9PLEO</name>
<accession>A0A9P4UBS0</accession>
<evidence type="ECO:0000313" key="3">
    <source>
        <dbReference type="Proteomes" id="UP000799764"/>
    </source>
</evidence>
<proteinExistence type="predicted"/>
<sequence>MTVFDELAETDGDDEFRAWVSKVIDAKQKIVDFVASRRPGITYGAFDSYLKGSFNLSLVVKFDDGGPKAVIRFPKPGHTSRDLRDEKVRNEVQVLEFLSEKTTIPVPRVSSWGTTEDSPQQLGPFMIMDFVDGTSLETLLKQPTGSERDEVILATDVDDTKLDYVYEQLAGYMLQLSQLDFISIGALSKDPITNEWNVSGRPLTYNMNELATVVSSYPTEGWPTTPFLSTEKYLHHLADAHILHFRVQRNLAESRADAEKRFIARHKFKGLISRYCMGDNGPFKLYCDDLQPTNMLADPDTLRITAVLDWEFTNAMPAQFAYDPPWWLLLLGPDMWLEKHSMEEFVTRYEPRLEQFLRAVQRVEGKADLGGTGSQRLSARMRESWETKGFWFDYGIRKSFDVDAVYWNVLCEDGDERVEGEMERQMQEVVDGKMEQLKAYDAECKVRFS</sequence>
<dbReference type="Proteomes" id="UP000799764">
    <property type="component" value="Unassembled WGS sequence"/>
</dbReference>
<evidence type="ECO:0000313" key="2">
    <source>
        <dbReference type="EMBL" id="KAF2444441.1"/>
    </source>
</evidence>
<dbReference type="EMBL" id="MU001501">
    <property type="protein sequence ID" value="KAF2444441.1"/>
    <property type="molecule type" value="Genomic_DNA"/>
</dbReference>
<dbReference type="Pfam" id="PF01636">
    <property type="entry name" value="APH"/>
    <property type="match status" value="1"/>
</dbReference>
<evidence type="ECO:0000259" key="1">
    <source>
        <dbReference type="Pfam" id="PF01636"/>
    </source>
</evidence>
<protein>
    <recommendedName>
        <fullName evidence="1">Aminoglycoside phosphotransferase domain-containing protein</fullName>
    </recommendedName>
</protein>
<organism evidence="2 3">
    <name type="scientific">Karstenula rhodostoma CBS 690.94</name>
    <dbReference type="NCBI Taxonomy" id="1392251"/>
    <lineage>
        <taxon>Eukaryota</taxon>
        <taxon>Fungi</taxon>
        <taxon>Dikarya</taxon>
        <taxon>Ascomycota</taxon>
        <taxon>Pezizomycotina</taxon>
        <taxon>Dothideomycetes</taxon>
        <taxon>Pleosporomycetidae</taxon>
        <taxon>Pleosporales</taxon>
        <taxon>Massarineae</taxon>
        <taxon>Didymosphaeriaceae</taxon>
        <taxon>Karstenula</taxon>
    </lineage>
</organism>
<dbReference type="InterPro" id="IPR051678">
    <property type="entry name" value="AGP_Transferase"/>
</dbReference>
<dbReference type="InterPro" id="IPR011009">
    <property type="entry name" value="Kinase-like_dom_sf"/>
</dbReference>
<reference evidence="2" key="1">
    <citation type="journal article" date="2020" name="Stud. Mycol.">
        <title>101 Dothideomycetes genomes: a test case for predicting lifestyles and emergence of pathogens.</title>
        <authorList>
            <person name="Haridas S."/>
            <person name="Albert R."/>
            <person name="Binder M."/>
            <person name="Bloem J."/>
            <person name="Labutti K."/>
            <person name="Salamov A."/>
            <person name="Andreopoulos B."/>
            <person name="Baker S."/>
            <person name="Barry K."/>
            <person name="Bills G."/>
            <person name="Bluhm B."/>
            <person name="Cannon C."/>
            <person name="Castanera R."/>
            <person name="Culley D."/>
            <person name="Daum C."/>
            <person name="Ezra D."/>
            <person name="Gonzalez J."/>
            <person name="Henrissat B."/>
            <person name="Kuo A."/>
            <person name="Liang C."/>
            <person name="Lipzen A."/>
            <person name="Lutzoni F."/>
            <person name="Magnuson J."/>
            <person name="Mondo S."/>
            <person name="Nolan M."/>
            <person name="Ohm R."/>
            <person name="Pangilinan J."/>
            <person name="Park H.-J."/>
            <person name="Ramirez L."/>
            <person name="Alfaro M."/>
            <person name="Sun H."/>
            <person name="Tritt A."/>
            <person name="Yoshinaga Y."/>
            <person name="Zwiers L.-H."/>
            <person name="Turgeon B."/>
            <person name="Goodwin S."/>
            <person name="Spatafora J."/>
            <person name="Crous P."/>
            <person name="Grigoriev I."/>
        </authorList>
    </citation>
    <scope>NUCLEOTIDE SEQUENCE</scope>
    <source>
        <strain evidence="2">CBS 690.94</strain>
    </source>
</reference>
<gene>
    <name evidence="2" type="ORF">P171DRAFT_432476</name>
</gene>
<feature type="domain" description="Aminoglycoside phosphotransferase" evidence="1">
    <location>
        <begin position="59"/>
        <end position="141"/>
    </location>
</feature>
<comment type="caution">
    <text evidence="2">The sequence shown here is derived from an EMBL/GenBank/DDBJ whole genome shotgun (WGS) entry which is preliminary data.</text>
</comment>
<dbReference type="PANTHER" id="PTHR21310">
    <property type="entry name" value="AMINOGLYCOSIDE PHOSPHOTRANSFERASE-RELATED-RELATED"/>
    <property type="match status" value="1"/>
</dbReference>
<dbReference type="PANTHER" id="PTHR21310:SF37">
    <property type="entry name" value="AMINOGLYCOSIDE PHOSPHOTRANSFERASE DOMAIN-CONTAINING PROTEIN"/>
    <property type="match status" value="1"/>
</dbReference>
<dbReference type="AlphaFoldDB" id="A0A9P4UBS0"/>
<dbReference type="InterPro" id="IPR002575">
    <property type="entry name" value="Aminoglycoside_PTrfase"/>
</dbReference>
<dbReference type="Gene3D" id="3.30.200.20">
    <property type="entry name" value="Phosphorylase Kinase, domain 1"/>
    <property type="match status" value="1"/>
</dbReference>
<dbReference type="SUPFAM" id="SSF56112">
    <property type="entry name" value="Protein kinase-like (PK-like)"/>
    <property type="match status" value="1"/>
</dbReference>
<dbReference type="OrthoDB" id="5412996at2759"/>